<evidence type="ECO:0000313" key="1">
    <source>
        <dbReference type="EMBL" id="TNN43118.1"/>
    </source>
</evidence>
<proteinExistence type="predicted"/>
<name>A0A4Z2FPP2_9TELE</name>
<reference evidence="1 2" key="1">
    <citation type="submission" date="2019-03" db="EMBL/GenBank/DDBJ databases">
        <title>First draft genome of Liparis tanakae, snailfish: a comprehensive survey of snailfish specific genes.</title>
        <authorList>
            <person name="Kim W."/>
            <person name="Song I."/>
            <person name="Jeong J.-H."/>
            <person name="Kim D."/>
            <person name="Kim S."/>
            <person name="Ryu S."/>
            <person name="Song J.Y."/>
            <person name="Lee S.K."/>
        </authorList>
    </citation>
    <scope>NUCLEOTIDE SEQUENCE [LARGE SCALE GENOMIC DNA]</scope>
    <source>
        <tissue evidence="1">Muscle</tissue>
    </source>
</reference>
<comment type="caution">
    <text evidence="1">The sequence shown here is derived from an EMBL/GenBank/DDBJ whole genome shotgun (WGS) entry which is preliminary data.</text>
</comment>
<dbReference type="EMBL" id="SRLO01000989">
    <property type="protein sequence ID" value="TNN43118.1"/>
    <property type="molecule type" value="Genomic_DNA"/>
</dbReference>
<dbReference type="Proteomes" id="UP000314294">
    <property type="component" value="Unassembled WGS sequence"/>
</dbReference>
<dbReference type="AlphaFoldDB" id="A0A4Z2FPP2"/>
<keyword evidence="2" id="KW-1185">Reference proteome</keyword>
<organism evidence="1 2">
    <name type="scientific">Liparis tanakae</name>
    <name type="common">Tanaka's snailfish</name>
    <dbReference type="NCBI Taxonomy" id="230148"/>
    <lineage>
        <taxon>Eukaryota</taxon>
        <taxon>Metazoa</taxon>
        <taxon>Chordata</taxon>
        <taxon>Craniata</taxon>
        <taxon>Vertebrata</taxon>
        <taxon>Euteleostomi</taxon>
        <taxon>Actinopterygii</taxon>
        <taxon>Neopterygii</taxon>
        <taxon>Teleostei</taxon>
        <taxon>Neoteleostei</taxon>
        <taxon>Acanthomorphata</taxon>
        <taxon>Eupercaria</taxon>
        <taxon>Perciformes</taxon>
        <taxon>Cottioidei</taxon>
        <taxon>Cottales</taxon>
        <taxon>Liparidae</taxon>
        <taxon>Liparis</taxon>
    </lineage>
</organism>
<sequence length="127" mass="14159">MTLQYIKYNQDAREGGGCGERKEGMAQVRSDIRLMAALVDRRTASGLPDVDTQTEWEMEAACDPERVRPPGLPSFIAEFPYMAPKETIMACGISTFSGTPVFKTLHRVISACYFKAIDLYSYTFTAT</sequence>
<accession>A0A4Z2FPP2</accession>
<gene>
    <name evidence="1" type="ORF">EYF80_046702</name>
</gene>
<protein>
    <submittedName>
        <fullName evidence="1">Uncharacterized protein</fullName>
    </submittedName>
</protein>
<evidence type="ECO:0000313" key="2">
    <source>
        <dbReference type="Proteomes" id="UP000314294"/>
    </source>
</evidence>